<accession>A0ABN7SPZ9</accession>
<protein>
    <submittedName>
        <fullName evidence="1">Oidioi.mRNA.OKI2018_I69.chr1.g2093.t1.cds</fullName>
    </submittedName>
</protein>
<dbReference type="EMBL" id="OU015566">
    <property type="protein sequence ID" value="CAG5105394.1"/>
    <property type="molecule type" value="Genomic_DNA"/>
</dbReference>
<dbReference type="Proteomes" id="UP001158576">
    <property type="component" value="Chromosome 1"/>
</dbReference>
<sequence>MRPAISEEQLLGTTVCENGGHAVRCLENACSTCDDSEDGYALARARLELLMELVPDDADVTYAQLCEIEKVDANNNRYKREQILMQCAPKVEFLDLLTDYLLRGCMSSGAQKKLLNHYKLNEEYNFSRSLLDICTYDNDALMITTDYAMGVSAREIQETQTMHFRKDVFPLLSDISYGKCPDGKPRKIYTHLLAEVRTPKDPQFSLAGIRMSLEKAYQLYGPKKNLFVQSDGAESQFWSAEMYYTLPKFFNSLDERFNFQTIIWYKTVSGHGKGEIDSSHGCVKRDLTNLYNNLGRNDLNGDGLDVIGLVDSAAGLVDYLNKDMKCHFGDLHSDKDDSRGYFLSGRYISEFQRDPDLQIAGKTVNGSRSEWFHIIHSSKYP</sequence>
<organism evidence="1 2">
    <name type="scientific">Oikopleura dioica</name>
    <name type="common">Tunicate</name>
    <dbReference type="NCBI Taxonomy" id="34765"/>
    <lineage>
        <taxon>Eukaryota</taxon>
        <taxon>Metazoa</taxon>
        <taxon>Chordata</taxon>
        <taxon>Tunicata</taxon>
        <taxon>Appendicularia</taxon>
        <taxon>Copelata</taxon>
        <taxon>Oikopleuridae</taxon>
        <taxon>Oikopleura</taxon>
    </lineage>
</organism>
<reference evidence="1 2" key="1">
    <citation type="submission" date="2021-04" db="EMBL/GenBank/DDBJ databases">
        <authorList>
            <person name="Bliznina A."/>
        </authorList>
    </citation>
    <scope>NUCLEOTIDE SEQUENCE [LARGE SCALE GENOMIC DNA]</scope>
</reference>
<keyword evidence="2" id="KW-1185">Reference proteome</keyword>
<name>A0ABN7SPZ9_OIKDI</name>
<evidence type="ECO:0000313" key="1">
    <source>
        <dbReference type="EMBL" id="CAG5105394.1"/>
    </source>
</evidence>
<gene>
    <name evidence="1" type="ORF">OKIOD_LOCUS10858</name>
</gene>
<evidence type="ECO:0000313" key="2">
    <source>
        <dbReference type="Proteomes" id="UP001158576"/>
    </source>
</evidence>
<proteinExistence type="predicted"/>